<sequence>MLKWGVERRLEFIEFRLFWEGGVNRSDLIDTFGVSVPQASKDLTHYQERAPQNAVYDKSARRYVAGPEFQPVFLDPDPDAYLMRLRSMAEGFAEPGSNWLSTPPDMDIALTLHRKVDTEVLRSVLAAVRDKKSLVLHYQSMNRDRPDPAWRRITPHAFGFDGLRWHVRAWCHETTRFKDFLLSRVLGWGAFGEPGPGAAQDMLWQESFDIIIVPHPELSAGQQAVVAKDYSMVDGHAVLTVRYAMLFYVLKRLGLLEGARTRDPRTQHIVAANEREVATALDRAQHEFNVADVANGPQPR</sequence>
<organism evidence="4 5">
    <name type="scientific">Ochrobactrum soli</name>
    <dbReference type="NCBI Taxonomy" id="2448455"/>
    <lineage>
        <taxon>Bacteria</taxon>
        <taxon>Pseudomonadati</taxon>
        <taxon>Pseudomonadota</taxon>
        <taxon>Alphaproteobacteria</taxon>
        <taxon>Hyphomicrobiales</taxon>
        <taxon>Brucellaceae</taxon>
        <taxon>Brucella/Ochrobactrum group</taxon>
        <taxon>Ochrobactrum</taxon>
    </lineage>
</organism>
<feature type="domain" description="DNA-binding transcriptional repressor CapW C-terminal dimerisation" evidence="2">
    <location>
        <begin position="208"/>
        <end position="277"/>
    </location>
</feature>
<gene>
    <name evidence="4" type="ORF">OHAE_5090</name>
</gene>
<dbReference type="EMBL" id="OOFM01000003">
    <property type="protein sequence ID" value="SPL62483.1"/>
    <property type="molecule type" value="Genomic_DNA"/>
</dbReference>
<feature type="domain" description="WYL" evidence="1">
    <location>
        <begin position="119"/>
        <end position="186"/>
    </location>
</feature>
<evidence type="ECO:0000259" key="3">
    <source>
        <dbReference type="Pfam" id="PF26109"/>
    </source>
</evidence>
<dbReference type="InterPro" id="IPR059019">
    <property type="entry name" value="WHD_CapW"/>
</dbReference>
<dbReference type="RefSeq" id="WP_109366631.1">
    <property type="nucleotide sequence ID" value="NZ_OOFM01000003.1"/>
</dbReference>
<dbReference type="Pfam" id="PF26107">
    <property type="entry name" value="BrxR_CTD"/>
    <property type="match status" value="1"/>
</dbReference>
<accession>A0A2P9HEF7</accession>
<dbReference type="Pfam" id="PF26109">
    <property type="entry name" value="WHD_BrxR"/>
    <property type="match status" value="1"/>
</dbReference>
<feature type="domain" description="DNA-binding transcriptional repressor CapW winged helix-turn-helix" evidence="3">
    <location>
        <begin position="6"/>
        <end position="86"/>
    </location>
</feature>
<dbReference type="PIRSF" id="PIRSF015558">
    <property type="entry name" value="Txn_reg_DeoR_prd"/>
    <property type="match status" value="1"/>
</dbReference>
<name>A0A2P9HEF7_9HYPH</name>
<evidence type="ECO:0000313" key="4">
    <source>
        <dbReference type="EMBL" id="SPL62483.1"/>
    </source>
</evidence>
<dbReference type="Pfam" id="PF13280">
    <property type="entry name" value="WYL"/>
    <property type="match status" value="1"/>
</dbReference>
<dbReference type="AlphaFoldDB" id="A0A2P9HEF7"/>
<dbReference type="PROSITE" id="PS52050">
    <property type="entry name" value="WYL"/>
    <property type="match status" value="1"/>
</dbReference>
<proteinExistence type="predicted"/>
<dbReference type="InterPro" id="IPR016634">
    <property type="entry name" value="CapW-like"/>
</dbReference>
<evidence type="ECO:0000259" key="2">
    <source>
        <dbReference type="Pfam" id="PF26107"/>
    </source>
</evidence>
<evidence type="ECO:0000313" key="5">
    <source>
        <dbReference type="Proteomes" id="UP000246073"/>
    </source>
</evidence>
<dbReference type="InterPro" id="IPR051534">
    <property type="entry name" value="CBASS_pafABC_assoc_protein"/>
</dbReference>
<evidence type="ECO:0000259" key="1">
    <source>
        <dbReference type="Pfam" id="PF13280"/>
    </source>
</evidence>
<dbReference type="Proteomes" id="UP000246073">
    <property type="component" value="Unassembled WGS sequence"/>
</dbReference>
<reference evidence="5" key="1">
    <citation type="submission" date="2017-12" db="EMBL/GenBank/DDBJ databases">
        <authorList>
            <person name="Diaz M."/>
        </authorList>
    </citation>
    <scope>NUCLEOTIDE SEQUENCE [LARGE SCALE GENOMIC DNA]</scope>
    <source>
        <strain evidence="5">FI11154</strain>
    </source>
</reference>
<dbReference type="InterPro" id="IPR026881">
    <property type="entry name" value="WYL_dom"/>
</dbReference>
<protein>
    <submittedName>
        <fullName evidence="4">COGs COG2378</fullName>
    </submittedName>
</protein>
<dbReference type="InterPro" id="IPR059020">
    <property type="entry name" value="CapW_CTD"/>
</dbReference>
<dbReference type="PANTHER" id="PTHR34580">
    <property type="match status" value="1"/>
</dbReference>
<dbReference type="PANTHER" id="PTHR34580:SF3">
    <property type="entry name" value="PROTEIN PAFB"/>
    <property type="match status" value="1"/>
</dbReference>